<dbReference type="GeneID" id="19335655"/>
<accession>M2ZTK4</accession>
<dbReference type="Proteomes" id="UP000016932">
    <property type="component" value="Unassembled WGS sequence"/>
</dbReference>
<dbReference type="AlphaFoldDB" id="M2ZTK4"/>
<dbReference type="KEGG" id="pfj:MYCFIDRAFT_197481"/>
<evidence type="ECO:0000313" key="1">
    <source>
        <dbReference type="EMBL" id="EME82334.1"/>
    </source>
</evidence>
<sequence length="111" mass="12635">MQYPLTLRYTKTLYNSDAYAAFITHMSIRKPRTATRGPCQLTTDLIGAIPTCHWTRAKLSTHSSCAESMREWQNKSMKAPAFLVQPHRSFRAVRLARIIDFSDSLGHGYSV</sequence>
<evidence type="ECO:0000313" key="2">
    <source>
        <dbReference type="Proteomes" id="UP000016932"/>
    </source>
</evidence>
<gene>
    <name evidence="1" type="ORF">MYCFIDRAFT_197481</name>
</gene>
<dbReference type="HOGENOM" id="CLU_2159530_0_0_1"/>
<name>M2ZTK4_PSEFD</name>
<proteinExistence type="predicted"/>
<organism evidence="1 2">
    <name type="scientific">Pseudocercospora fijiensis (strain CIRAD86)</name>
    <name type="common">Black leaf streak disease fungus</name>
    <name type="synonym">Mycosphaerella fijiensis</name>
    <dbReference type="NCBI Taxonomy" id="383855"/>
    <lineage>
        <taxon>Eukaryota</taxon>
        <taxon>Fungi</taxon>
        <taxon>Dikarya</taxon>
        <taxon>Ascomycota</taxon>
        <taxon>Pezizomycotina</taxon>
        <taxon>Dothideomycetes</taxon>
        <taxon>Dothideomycetidae</taxon>
        <taxon>Mycosphaerellales</taxon>
        <taxon>Mycosphaerellaceae</taxon>
        <taxon>Pseudocercospora</taxon>
    </lineage>
</organism>
<reference evidence="1 2" key="1">
    <citation type="journal article" date="2012" name="PLoS Pathog.">
        <title>Diverse lifestyles and strategies of plant pathogenesis encoded in the genomes of eighteen Dothideomycetes fungi.</title>
        <authorList>
            <person name="Ohm R.A."/>
            <person name="Feau N."/>
            <person name="Henrissat B."/>
            <person name="Schoch C.L."/>
            <person name="Horwitz B.A."/>
            <person name="Barry K.W."/>
            <person name="Condon B.J."/>
            <person name="Copeland A.C."/>
            <person name="Dhillon B."/>
            <person name="Glaser F."/>
            <person name="Hesse C.N."/>
            <person name="Kosti I."/>
            <person name="LaButti K."/>
            <person name="Lindquist E.A."/>
            <person name="Lucas S."/>
            <person name="Salamov A.A."/>
            <person name="Bradshaw R.E."/>
            <person name="Ciuffetti L."/>
            <person name="Hamelin R.C."/>
            <person name="Kema G.H.J."/>
            <person name="Lawrence C."/>
            <person name="Scott J.A."/>
            <person name="Spatafora J.W."/>
            <person name="Turgeon B.G."/>
            <person name="de Wit P.J.G.M."/>
            <person name="Zhong S."/>
            <person name="Goodwin S.B."/>
            <person name="Grigoriev I.V."/>
        </authorList>
    </citation>
    <scope>NUCLEOTIDE SEQUENCE [LARGE SCALE GENOMIC DNA]</scope>
    <source>
        <strain evidence="1 2">CIRAD86</strain>
    </source>
</reference>
<keyword evidence="2" id="KW-1185">Reference proteome</keyword>
<dbReference type="RefSeq" id="XP_007927724.1">
    <property type="nucleotide sequence ID" value="XM_007929533.1"/>
</dbReference>
<dbReference type="EMBL" id="KB446559">
    <property type="protein sequence ID" value="EME82334.1"/>
    <property type="molecule type" value="Genomic_DNA"/>
</dbReference>
<protein>
    <submittedName>
        <fullName evidence="1">Uncharacterized protein</fullName>
    </submittedName>
</protein>
<dbReference type="VEuPathDB" id="FungiDB:MYCFIDRAFT_197481"/>